<dbReference type="InterPro" id="IPR021719">
    <property type="entry name" value="Prot_inh_I78"/>
</dbReference>
<dbReference type="Gene3D" id="3.30.10.10">
    <property type="entry name" value="Trypsin Inhibitor V, subunit A"/>
    <property type="match status" value="1"/>
</dbReference>
<name>A0ABV7R4E9_9RHOB</name>
<protein>
    <submittedName>
        <fullName evidence="1">I78 family peptidase inhibitor</fullName>
    </submittedName>
</protein>
<gene>
    <name evidence="1" type="ORF">ACFOMH_05490</name>
</gene>
<comment type="caution">
    <text evidence="1">The sequence shown here is derived from an EMBL/GenBank/DDBJ whole genome shotgun (WGS) entry which is preliminary data.</text>
</comment>
<reference evidence="2" key="1">
    <citation type="journal article" date="2019" name="Int. J. Syst. Evol. Microbiol.">
        <title>The Global Catalogue of Microorganisms (GCM) 10K type strain sequencing project: providing services to taxonomists for standard genome sequencing and annotation.</title>
        <authorList>
            <consortium name="The Broad Institute Genomics Platform"/>
            <consortium name="The Broad Institute Genome Sequencing Center for Infectious Disease"/>
            <person name="Wu L."/>
            <person name="Ma J."/>
        </authorList>
    </citation>
    <scope>NUCLEOTIDE SEQUENCE [LARGE SCALE GENOMIC DNA]</scope>
    <source>
        <strain evidence="2">KCTC 42899</strain>
    </source>
</reference>
<proteinExistence type="predicted"/>
<dbReference type="PROSITE" id="PS51257">
    <property type="entry name" value="PROKAR_LIPOPROTEIN"/>
    <property type="match status" value="1"/>
</dbReference>
<keyword evidence="2" id="KW-1185">Reference proteome</keyword>
<evidence type="ECO:0000313" key="1">
    <source>
        <dbReference type="EMBL" id="MFC3527620.1"/>
    </source>
</evidence>
<dbReference type="Proteomes" id="UP001595721">
    <property type="component" value="Unassembled WGS sequence"/>
</dbReference>
<organism evidence="1 2">
    <name type="scientific">Paracoccus mangrovi</name>
    <dbReference type="NCBI Taxonomy" id="1715645"/>
    <lineage>
        <taxon>Bacteria</taxon>
        <taxon>Pseudomonadati</taxon>
        <taxon>Pseudomonadota</taxon>
        <taxon>Alphaproteobacteria</taxon>
        <taxon>Rhodobacterales</taxon>
        <taxon>Paracoccaceae</taxon>
        <taxon>Paracoccus</taxon>
    </lineage>
</organism>
<evidence type="ECO:0000313" key="2">
    <source>
        <dbReference type="Proteomes" id="UP001595721"/>
    </source>
</evidence>
<dbReference type="Pfam" id="PF11720">
    <property type="entry name" value="Inhibitor_I78"/>
    <property type="match status" value="1"/>
</dbReference>
<accession>A0ABV7R4E9</accession>
<dbReference type="EMBL" id="JBHRXJ010000003">
    <property type="protein sequence ID" value="MFC3527620.1"/>
    <property type="molecule type" value="Genomic_DNA"/>
</dbReference>
<sequence>MTRLFMTAALAALGACTMSEPPAPVAPDSSDLCKASQFQGLIGQPGTALKDLKLPAGTRIIGPTQAVTQDYRLSRLNFEIGKDGRIAKISCY</sequence>
<dbReference type="RefSeq" id="WP_377743137.1">
    <property type="nucleotide sequence ID" value="NZ_JBHRXJ010000003.1"/>
</dbReference>